<sequence>MKTNKQVQKELEHQRELLNKAESKEERIQYEWIINTLEWVLEM</sequence>
<keyword evidence="1" id="KW-0175">Coiled coil</keyword>
<gene>
    <name evidence="2" type="ORF">CBO05P1_203</name>
</gene>
<proteinExistence type="predicted"/>
<name>A0A060N4Z9_CLOBO</name>
<evidence type="ECO:0000256" key="1">
    <source>
        <dbReference type="SAM" id="Coils"/>
    </source>
</evidence>
<organism evidence="2">
    <name type="scientific">Clostridium botulinum B str. Osaka05</name>
    <dbReference type="NCBI Taxonomy" id="1407017"/>
    <lineage>
        <taxon>Bacteria</taxon>
        <taxon>Bacillati</taxon>
        <taxon>Bacillota</taxon>
        <taxon>Clostridia</taxon>
        <taxon>Eubacteriales</taxon>
        <taxon>Clostridiaceae</taxon>
        <taxon>Clostridium</taxon>
    </lineage>
</organism>
<dbReference type="AlphaFoldDB" id="A0A060N4Z9"/>
<feature type="coiled-coil region" evidence="1">
    <location>
        <begin position="4"/>
        <end position="31"/>
    </location>
</feature>
<protein>
    <submittedName>
        <fullName evidence="2">Uncharacterized protein</fullName>
    </submittedName>
</protein>
<dbReference type="EMBL" id="BA000058">
    <property type="protein sequence ID" value="BAO04922.1"/>
    <property type="molecule type" value="Genomic_DNA"/>
</dbReference>
<accession>A0A060N4Z9</accession>
<dbReference type="HOGENOM" id="CLU_3231656_0_0_9"/>
<evidence type="ECO:0000313" key="2">
    <source>
        <dbReference type="EMBL" id="BAO04922.1"/>
    </source>
</evidence>
<dbReference type="RefSeq" id="WP_278247339.1">
    <property type="nucleotide sequence ID" value="NZ_BA000058.1"/>
</dbReference>
<reference evidence="2" key="1">
    <citation type="submission" date="2013-10" db="EMBL/GenBank/DDBJ databases">
        <title>Draft genome sequence of Clostridium botulinum type B strain Osaka05.</title>
        <authorList>
            <person name="Sakaguchi Y."/>
            <person name="Hosomi K."/>
            <person name="Uchiyama J."/>
            <person name="Ogura Y."/>
            <person name="Sakaguchi M."/>
            <person name="Kohda T."/>
            <person name="Mukamoto M."/>
            <person name="Misawa N."/>
            <person name="Matsuzaki S."/>
            <person name="Hayashi T."/>
            <person name="Kozaki S."/>
        </authorList>
    </citation>
    <scope>NUCLEOTIDE SEQUENCE</scope>
    <source>
        <strain evidence="2">Osaka05</strain>
    </source>
</reference>
<dbReference type="Proteomes" id="UP000054164">
    <property type="component" value="Unassembled WGS sequence"/>
</dbReference>